<name>A0A1Y2EF69_9PEZI</name>
<dbReference type="AlphaFoldDB" id="A0A1Y2EF69"/>
<dbReference type="Proteomes" id="UP000193689">
    <property type="component" value="Unassembled WGS sequence"/>
</dbReference>
<evidence type="ECO:0000256" key="5">
    <source>
        <dbReference type="ARBA" id="ARBA00023136"/>
    </source>
</evidence>
<gene>
    <name evidence="10" type="ORF">BCR38DRAFT_520909</name>
</gene>
<evidence type="ECO:0000313" key="11">
    <source>
        <dbReference type="Proteomes" id="UP000193689"/>
    </source>
</evidence>
<dbReference type="InterPro" id="IPR035661">
    <property type="entry name" value="EMP46/EMP47_N"/>
</dbReference>
<dbReference type="PROSITE" id="PS51328">
    <property type="entry name" value="L_LECTIN_LIKE"/>
    <property type="match status" value="1"/>
</dbReference>
<keyword evidence="4 7" id="KW-1133">Transmembrane helix</keyword>
<keyword evidence="11" id="KW-1185">Reference proteome</keyword>
<evidence type="ECO:0000256" key="4">
    <source>
        <dbReference type="ARBA" id="ARBA00022989"/>
    </source>
</evidence>
<evidence type="ECO:0000259" key="9">
    <source>
        <dbReference type="PROSITE" id="PS51328"/>
    </source>
</evidence>
<dbReference type="RefSeq" id="XP_040719997.1">
    <property type="nucleotide sequence ID" value="XM_040865171.1"/>
</dbReference>
<evidence type="ECO:0000256" key="3">
    <source>
        <dbReference type="ARBA" id="ARBA00022729"/>
    </source>
</evidence>
<dbReference type="InterPro" id="IPR013320">
    <property type="entry name" value="ConA-like_dom_sf"/>
</dbReference>
<keyword evidence="3 8" id="KW-0732">Signal</keyword>
<evidence type="ECO:0000313" key="10">
    <source>
        <dbReference type="EMBL" id="ORY70047.1"/>
    </source>
</evidence>
<evidence type="ECO:0000256" key="8">
    <source>
        <dbReference type="SAM" id="SignalP"/>
    </source>
</evidence>
<dbReference type="GeneID" id="63781383"/>
<dbReference type="GO" id="GO:0005789">
    <property type="term" value="C:endoplasmic reticulum membrane"/>
    <property type="evidence" value="ECO:0007669"/>
    <property type="project" value="TreeGrafter"/>
</dbReference>
<comment type="caution">
    <text evidence="10">The sequence shown here is derived from an EMBL/GenBank/DDBJ whole genome shotgun (WGS) entry which is preliminary data.</text>
</comment>
<feature type="compositionally biased region" description="Low complexity" evidence="6">
    <location>
        <begin position="253"/>
        <end position="268"/>
    </location>
</feature>
<evidence type="ECO:0000256" key="6">
    <source>
        <dbReference type="SAM" id="MobiDB-lite"/>
    </source>
</evidence>
<dbReference type="InterPro" id="IPR051136">
    <property type="entry name" value="Intracellular_Lectin-GPT"/>
</dbReference>
<keyword evidence="10" id="KW-0430">Lectin</keyword>
<dbReference type="Gene3D" id="2.60.120.200">
    <property type="match status" value="1"/>
</dbReference>
<dbReference type="InterPro" id="IPR005052">
    <property type="entry name" value="Lectin_leg"/>
</dbReference>
<proteinExistence type="predicted"/>
<feature type="chain" id="PRO_5012282388" evidence="8">
    <location>
        <begin position="20"/>
        <end position="449"/>
    </location>
</feature>
<comment type="subcellular location">
    <subcellularLocation>
        <location evidence="1">Membrane</location>
        <topology evidence="1">Single-pass type I membrane protein</topology>
    </subcellularLocation>
</comment>
<protein>
    <submittedName>
        <fullName evidence="10">Concanavalin A-like lectin/glucanase domain-containing protein</fullName>
    </submittedName>
</protein>
<dbReference type="GO" id="GO:0005537">
    <property type="term" value="F:D-mannose binding"/>
    <property type="evidence" value="ECO:0007669"/>
    <property type="project" value="TreeGrafter"/>
</dbReference>
<organism evidence="10 11">
    <name type="scientific">Pseudomassariella vexata</name>
    <dbReference type="NCBI Taxonomy" id="1141098"/>
    <lineage>
        <taxon>Eukaryota</taxon>
        <taxon>Fungi</taxon>
        <taxon>Dikarya</taxon>
        <taxon>Ascomycota</taxon>
        <taxon>Pezizomycotina</taxon>
        <taxon>Sordariomycetes</taxon>
        <taxon>Xylariomycetidae</taxon>
        <taxon>Amphisphaeriales</taxon>
        <taxon>Pseudomassariaceae</taxon>
        <taxon>Pseudomassariella</taxon>
    </lineage>
</organism>
<evidence type="ECO:0000256" key="1">
    <source>
        <dbReference type="ARBA" id="ARBA00004479"/>
    </source>
</evidence>
<dbReference type="CDD" id="cd06903">
    <property type="entry name" value="lectin_EMP46_EMP47"/>
    <property type="match status" value="1"/>
</dbReference>
<dbReference type="Pfam" id="PF03388">
    <property type="entry name" value="Lectin_leg-like"/>
    <property type="match status" value="1"/>
</dbReference>
<dbReference type="GO" id="GO:0005793">
    <property type="term" value="C:endoplasmic reticulum-Golgi intermediate compartment"/>
    <property type="evidence" value="ECO:0007669"/>
    <property type="project" value="TreeGrafter"/>
</dbReference>
<accession>A0A1Y2EF69</accession>
<feature type="region of interest" description="Disordered" evidence="6">
    <location>
        <begin position="247"/>
        <end position="286"/>
    </location>
</feature>
<dbReference type="GO" id="GO:0000139">
    <property type="term" value="C:Golgi membrane"/>
    <property type="evidence" value="ECO:0007669"/>
    <property type="project" value="TreeGrafter"/>
</dbReference>
<dbReference type="SUPFAM" id="SSF49899">
    <property type="entry name" value="Concanavalin A-like lectins/glucanases"/>
    <property type="match status" value="1"/>
</dbReference>
<reference evidence="10 11" key="1">
    <citation type="submission" date="2016-07" db="EMBL/GenBank/DDBJ databases">
        <title>Pervasive Adenine N6-methylation of Active Genes in Fungi.</title>
        <authorList>
            <consortium name="DOE Joint Genome Institute"/>
            <person name="Mondo S.J."/>
            <person name="Dannebaum R.O."/>
            <person name="Kuo R.C."/>
            <person name="Labutti K."/>
            <person name="Haridas S."/>
            <person name="Kuo A."/>
            <person name="Salamov A."/>
            <person name="Ahrendt S.R."/>
            <person name="Lipzen A."/>
            <person name="Sullivan W."/>
            <person name="Andreopoulos W.B."/>
            <person name="Clum A."/>
            <person name="Lindquist E."/>
            <person name="Daum C."/>
            <person name="Ramamoorthy G.K."/>
            <person name="Gryganskyi A."/>
            <person name="Culley D."/>
            <person name="Magnuson J.K."/>
            <person name="James T.Y."/>
            <person name="O'Malley M.A."/>
            <person name="Stajich J.E."/>
            <person name="Spatafora J.W."/>
            <person name="Visel A."/>
            <person name="Grigoriev I.V."/>
        </authorList>
    </citation>
    <scope>NUCLEOTIDE SEQUENCE [LARGE SCALE GENOMIC DNA]</scope>
    <source>
        <strain evidence="10 11">CBS 129021</strain>
    </source>
</reference>
<dbReference type="OrthoDB" id="10265193at2759"/>
<evidence type="ECO:0000256" key="2">
    <source>
        <dbReference type="ARBA" id="ARBA00022692"/>
    </source>
</evidence>
<dbReference type="GO" id="GO:0030134">
    <property type="term" value="C:COPII-coated ER to Golgi transport vesicle"/>
    <property type="evidence" value="ECO:0007669"/>
    <property type="project" value="TreeGrafter"/>
</dbReference>
<feature type="signal peptide" evidence="8">
    <location>
        <begin position="1"/>
        <end position="19"/>
    </location>
</feature>
<dbReference type="STRING" id="1141098.A0A1Y2EF69"/>
<dbReference type="EMBL" id="MCFJ01000002">
    <property type="protein sequence ID" value="ORY70047.1"/>
    <property type="molecule type" value="Genomic_DNA"/>
</dbReference>
<keyword evidence="5 7" id="KW-0472">Membrane</keyword>
<evidence type="ECO:0000256" key="7">
    <source>
        <dbReference type="SAM" id="Phobius"/>
    </source>
</evidence>
<keyword evidence="2 7" id="KW-0812">Transmembrane</keyword>
<sequence length="449" mass="49517">MRLSSASALAAWLAAIAQAAEPPQFLVDKLSFGYTPRINDKGQQSVPQFSIQGVPGVPEVLSNKVILTQPAPGNARGAVWADNTNNYKEWIADVDFRVNGPERGGGNLNIWLARRGVQDIGSASIYTVEKFDGLALVVDRSGGGAGMIRGFLNDGTTDYKTHHSVDSLAFGHCDYSYRNLGRQSQIKMRQTKNLFKVEIDGRLCFESDKISIPPGYTFGITAASAENPDSFEVFKLVVMTADLNAQHEAAPPQQQQQQQKQQQDSQQQFFGGGGYDHEKNMPVPPVKDNAWDADLPDQPADSITSSVAQFTDLHNRLQSVNHHLSTIFRSVSAQSSIGEKRHEETSQAINDIKILLGRLDKLDTIMKQVNSMDGEVKKLRGELSQKIKDSENSIKSMMGDTHGTMLEHVAIQSSPKHGKLIFVIIASQVVLVAGYIYYERKKTLPKKYL</sequence>
<dbReference type="InParanoid" id="A0A1Y2EF69"/>
<feature type="transmembrane region" description="Helical" evidence="7">
    <location>
        <begin position="420"/>
        <end position="438"/>
    </location>
</feature>
<feature type="domain" description="L-type lectin-like" evidence="9">
    <location>
        <begin position="24"/>
        <end position="241"/>
    </location>
</feature>
<dbReference type="PANTHER" id="PTHR12223">
    <property type="entry name" value="VESICULAR MANNOSE-BINDING LECTIN"/>
    <property type="match status" value="1"/>
</dbReference>
<dbReference type="GO" id="GO:0006888">
    <property type="term" value="P:endoplasmic reticulum to Golgi vesicle-mediated transport"/>
    <property type="evidence" value="ECO:0007669"/>
    <property type="project" value="TreeGrafter"/>
</dbReference>
<dbReference type="PANTHER" id="PTHR12223:SF28">
    <property type="entry name" value="LECTIN, MANNOSE BINDING 1 LIKE"/>
    <property type="match status" value="1"/>
</dbReference>